<comment type="caution">
    <text evidence="3">The sequence shown here is derived from an EMBL/GenBank/DDBJ whole genome shotgun (WGS) entry which is preliminary data.</text>
</comment>
<dbReference type="Proteomes" id="UP000472320">
    <property type="component" value="Unassembled WGS sequence"/>
</dbReference>
<dbReference type="PANTHER" id="PTHR43135:SF3">
    <property type="entry name" value="ALPHA-D-RIBOSE 1-METHYLPHOSPHONATE 5-TRIPHOSPHATE DIPHOSPHATASE"/>
    <property type="match status" value="1"/>
</dbReference>
<dbReference type="Pfam" id="PF01979">
    <property type="entry name" value="Amidohydro_1"/>
    <property type="match status" value="1"/>
</dbReference>
<dbReference type="InterPro" id="IPR011059">
    <property type="entry name" value="Metal-dep_hydrolase_composite"/>
</dbReference>
<dbReference type="EMBL" id="WNKX01000048">
    <property type="protein sequence ID" value="MTW14489.1"/>
    <property type="molecule type" value="Genomic_DNA"/>
</dbReference>
<feature type="signal peptide" evidence="1">
    <location>
        <begin position="1"/>
        <end position="24"/>
    </location>
</feature>
<dbReference type="SUPFAM" id="SSF51338">
    <property type="entry name" value="Composite domain of metallo-dependent hydrolases"/>
    <property type="match status" value="1"/>
</dbReference>
<dbReference type="OrthoDB" id="9782972at2"/>
<dbReference type="PANTHER" id="PTHR43135">
    <property type="entry name" value="ALPHA-D-RIBOSE 1-METHYLPHOSPHONATE 5-TRIPHOSPHATE DIPHOSPHATASE"/>
    <property type="match status" value="1"/>
</dbReference>
<keyword evidence="1" id="KW-0732">Signal</keyword>
<dbReference type="GO" id="GO:0016810">
    <property type="term" value="F:hydrolase activity, acting on carbon-nitrogen (but not peptide) bonds"/>
    <property type="evidence" value="ECO:0007669"/>
    <property type="project" value="InterPro"/>
</dbReference>
<feature type="chain" id="PRO_5027041449" evidence="1">
    <location>
        <begin position="25"/>
        <end position="686"/>
    </location>
</feature>
<name>A0A6L6QQ49_9BURK</name>
<evidence type="ECO:0000259" key="2">
    <source>
        <dbReference type="Pfam" id="PF01979"/>
    </source>
</evidence>
<gene>
    <name evidence="3" type="ORF">GM658_28130</name>
</gene>
<dbReference type="Gene3D" id="2.30.40.10">
    <property type="entry name" value="Urease, subunit C, domain 1"/>
    <property type="match status" value="1"/>
</dbReference>
<protein>
    <submittedName>
        <fullName evidence="3">Amidohydrolase family protein</fullName>
    </submittedName>
</protein>
<dbReference type="InterPro" id="IPR051781">
    <property type="entry name" value="Metallo-dep_Hydrolase"/>
</dbReference>
<dbReference type="SUPFAM" id="SSF51556">
    <property type="entry name" value="Metallo-dependent hydrolases"/>
    <property type="match status" value="1"/>
</dbReference>
<dbReference type="InterPro" id="IPR006680">
    <property type="entry name" value="Amidohydro-rel"/>
</dbReference>
<keyword evidence="4" id="KW-1185">Reference proteome</keyword>
<evidence type="ECO:0000256" key="1">
    <source>
        <dbReference type="SAM" id="SignalP"/>
    </source>
</evidence>
<evidence type="ECO:0000313" key="3">
    <source>
        <dbReference type="EMBL" id="MTW14489.1"/>
    </source>
</evidence>
<feature type="domain" description="Amidohydrolase-related" evidence="2">
    <location>
        <begin position="341"/>
        <end position="671"/>
    </location>
</feature>
<reference evidence="3 4" key="1">
    <citation type="submission" date="2019-11" db="EMBL/GenBank/DDBJ databases">
        <title>Type strains purchased from KCTC, JCM and DSMZ.</title>
        <authorList>
            <person name="Lu H."/>
        </authorList>
    </citation>
    <scope>NUCLEOTIDE SEQUENCE [LARGE SCALE GENOMIC DNA]</scope>
    <source>
        <strain evidence="3 4">JCM 31587</strain>
    </source>
</reference>
<organism evidence="3 4">
    <name type="scientific">Massilia eburnea</name>
    <dbReference type="NCBI Taxonomy" id="1776165"/>
    <lineage>
        <taxon>Bacteria</taxon>
        <taxon>Pseudomonadati</taxon>
        <taxon>Pseudomonadota</taxon>
        <taxon>Betaproteobacteria</taxon>
        <taxon>Burkholderiales</taxon>
        <taxon>Oxalobacteraceae</taxon>
        <taxon>Telluria group</taxon>
        <taxon>Massilia</taxon>
    </lineage>
</organism>
<keyword evidence="3" id="KW-0378">Hydrolase</keyword>
<dbReference type="AlphaFoldDB" id="A0A6L6QQ49"/>
<accession>A0A6L6QQ49</accession>
<evidence type="ECO:0000313" key="4">
    <source>
        <dbReference type="Proteomes" id="UP000472320"/>
    </source>
</evidence>
<dbReference type="RefSeq" id="WP_155457426.1">
    <property type="nucleotide sequence ID" value="NZ_WNKX01000048.1"/>
</dbReference>
<dbReference type="InterPro" id="IPR032466">
    <property type="entry name" value="Metal_Hydrolase"/>
</dbReference>
<proteinExistence type="predicted"/>
<sequence length="686" mass="74888">MSRTLLTRCSIVGITCLLPLSVLARPKAPVAEAAVEQGKFILHKFAQPIGLETWQITRQPGGYQLTDKFEFKDRGTPVPLTMKFAYDKTGTPQSFNIKGKNSRLSEIDQKVLVNANTVRVQVDGADRTLEKPKAFFPIAGYAPTAQQLMLMRYWINHGKPAALRTLPSGTVQIAKRGQDRFTLDGKPVLLDRYLVTGLIWGRETIWLDQSNNLVALVSIDAEFDHFESVREGFQSLLPSFLSKAGEDEMASMKEFAGKASSDPSKTLALVGGTLIDATGKPAIPDSVVVIANHRIVAAGPRAQVAIPDGATRVDTTGKTIMPGLWDMHAHFEQVEWGPIYLAAGVTTVRDCGNEFEFITAVRDELAKGNGIGPQLLPAGLVDGTGEKSLGVQRVDSDADAQKWVRKYHDAGFRQMKVYSSMTRENVASVARYAHQLGMSVTGHIPSTMGLVEGVEAGMDQVNHIVYLYDAMQAEGKSPMSKGLRKIKLEDLKSFSVASPEAQKTIEFMKAHHIVVDPTMALWEVVTRNWPSTPIASFEPGVSKLPPELSVSFAPPAEEKAEDKEKMELAFQRMLEIVGALHKAGIDIVAGTDQAIPGHSIYRELELYVKAGFTPLEALQSATSVPARVMGMDKETGTIEAGKRADIIILDANPLEEIKNIRSVDKVIANGVMYDAAPLWKSVGFKP</sequence>
<dbReference type="Gene3D" id="3.20.20.140">
    <property type="entry name" value="Metal-dependent hydrolases"/>
    <property type="match status" value="1"/>
</dbReference>